<feature type="transmembrane region" description="Helical" evidence="3">
    <location>
        <begin position="84"/>
        <end position="106"/>
    </location>
</feature>
<dbReference type="InterPro" id="IPR044839">
    <property type="entry name" value="NDR1-like"/>
</dbReference>
<dbReference type="GO" id="GO:0016020">
    <property type="term" value="C:membrane"/>
    <property type="evidence" value="ECO:0007669"/>
    <property type="project" value="UniProtKB-SubCell"/>
</dbReference>
<evidence type="ECO:0000256" key="1">
    <source>
        <dbReference type="ARBA" id="ARBA00004370"/>
    </source>
</evidence>
<evidence type="ECO:0000313" key="5">
    <source>
        <dbReference type="Proteomes" id="UP001604336"/>
    </source>
</evidence>
<comment type="caution">
    <text evidence="4">The sequence shown here is derived from an EMBL/GenBank/DDBJ whole genome shotgun (WGS) entry which is preliminary data.</text>
</comment>
<reference evidence="5" key="1">
    <citation type="submission" date="2024-07" db="EMBL/GenBank/DDBJ databases">
        <title>Two chromosome-level genome assemblies of Korean endemic species Abeliophyllum distichum and Forsythia ovata (Oleaceae).</title>
        <authorList>
            <person name="Jang H."/>
        </authorList>
    </citation>
    <scope>NUCLEOTIDE SEQUENCE [LARGE SCALE GENOMIC DNA]</scope>
</reference>
<keyword evidence="5" id="KW-1185">Reference proteome</keyword>
<keyword evidence="3" id="KW-0812">Transmembrane</keyword>
<protein>
    <submittedName>
        <fullName evidence="4">Hydroxyproline-rich glycoprotein family protein</fullName>
    </submittedName>
</protein>
<evidence type="ECO:0000256" key="2">
    <source>
        <dbReference type="ARBA" id="ARBA00023136"/>
    </source>
</evidence>
<dbReference type="PANTHER" id="PTHR31234">
    <property type="entry name" value="LATE EMBRYOGENESIS ABUNDANT (LEA) HYDROXYPROLINE-RICH GLYCOPROTEIN FAMILY"/>
    <property type="match status" value="1"/>
</dbReference>
<name>A0ABD1V7Z4_9LAMI</name>
<dbReference type="AlphaFoldDB" id="A0ABD1V7Z4"/>
<accession>A0ABD1V7Z4</accession>
<gene>
    <name evidence="4" type="ORF">Adt_06824</name>
</gene>
<dbReference type="PANTHER" id="PTHR31234:SF2">
    <property type="entry name" value="OS05G0199100 PROTEIN"/>
    <property type="match status" value="1"/>
</dbReference>
<sequence>MGTVASPSDDRSKIVMGYPPMNSNPQSPYVYPQADLGYHNHKGYADSVSPNPYSQSFDGYYYQRPYEPLVPEPSRTTSVGRAMISLLIVLTIGMCMLSIVIFLLFATDLPDFRIVSLSVPNFNATNSSLFASWYANITVTNQNDGFKIQFPHAVSSVFYEEDMLAISPLQPFEIETKQNLDLSFHVTTDRSNQEKLHTGVFPNIVQDRSTGFRNFQLEIVFEGRIYV</sequence>
<dbReference type="Proteomes" id="UP001604336">
    <property type="component" value="Unassembled WGS sequence"/>
</dbReference>
<keyword evidence="2 3" id="KW-0472">Membrane</keyword>
<evidence type="ECO:0000313" key="4">
    <source>
        <dbReference type="EMBL" id="KAL2533473.1"/>
    </source>
</evidence>
<dbReference type="EMBL" id="JBFOLK010000002">
    <property type="protein sequence ID" value="KAL2533473.1"/>
    <property type="molecule type" value="Genomic_DNA"/>
</dbReference>
<proteinExistence type="predicted"/>
<keyword evidence="3" id="KW-1133">Transmembrane helix</keyword>
<evidence type="ECO:0000256" key="3">
    <source>
        <dbReference type="SAM" id="Phobius"/>
    </source>
</evidence>
<comment type="subcellular location">
    <subcellularLocation>
        <location evidence="1">Membrane</location>
    </subcellularLocation>
</comment>
<organism evidence="4 5">
    <name type="scientific">Abeliophyllum distichum</name>
    <dbReference type="NCBI Taxonomy" id="126358"/>
    <lineage>
        <taxon>Eukaryota</taxon>
        <taxon>Viridiplantae</taxon>
        <taxon>Streptophyta</taxon>
        <taxon>Embryophyta</taxon>
        <taxon>Tracheophyta</taxon>
        <taxon>Spermatophyta</taxon>
        <taxon>Magnoliopsida</taxon>
        <taxon>eudicotyledons</taxon>
        <taxon>Gunneridae</taxon>
        <taxon>Pentapetalae</taxon>
        <taxon>asterids</taxon>
        <taxon>lamiids</taxon>
        <taxon>Lamiales</taxon>
        <taxon>Oleaceae</taxon>
        <taxon>Forsythieae</taxon>
        <taxon>Abeliophyllum</taxon>
    </lineage>
</organism>